<evidence type="ECO:0000256" key="1">
    <source>
        <dbReference type="SAM" id="MobiDB-lite"/>
    </source>
</evidence>
<organism evidence="3 4">
    <name type="scientific">Enterococcus phoeniculicola ATCC BAA-412</name>
    <dbReference type="NCBI Taxonomy" id="1158610"/>
    <lineage>
        <taxon>Bacteria</taxon>
        <taxon>Bacillati</taxon>
        <taxon>Bacillota</taxon>
        <taxon>Bacilli</taxon>
        <taxon>Lactobacillales</taxon>
        <taxon>Enterococcaceae</taxon>
        <taxon>Enterococcus</taxon>
    </lineage>
</organism>
<evidence type="ECO:0000313" key="4">
    <source>
        <dbReference type="Proteomes" id="UP000013785"/>
    </source>
</evidence>
<dbReference type="HOGENOM" id="CLU_107989_2_0_9"/>
<keyword evidence="2" id="KW-0812">Transmembrane</keyword>
<dbReference type="AlphaFoldDB" id="R3TYB5"/>
<protein>
    <recommendedName>
        <fullName evidence="5">DUF1269 domain-containing protein</fullName>
    </recommendedName>
</protein>
<feature type="region of interest" description="Disordered" evidence="1">
    <location>
        <begin position="164"/>
        <end position="196"/>
    </location>
</feature>
<accession>R3TYB5</accession>
<feature type="transmembrane region" description="Helical" evidence="2">
    <location>
        <begin position="69"/>
        <end position="90"/>
    </location>
</feature>
<reference evidence="3 4" key="1">
    <citation type="submission" date="2013-02" db="EMBL/GenBank/DDBJ databases">
        <title>The Genome Sequence of Enterococcus phoeniculicola BAA-412.</title>
        <authorList>
            <consortium name="The Broad Institute Genome Sequencing Platform"/>
            <consortium name="The Broad Institute Genome Sequencing Center for Infectious Disease"/>
            <person name="Earl A.M."/>
            <person name="Gilmore M.S."/>
            <person name="Lebreton F."/>
            <person name="Walker B."/>
            <person name="Young S.K."/>
            <person name="Zeng Q."/>
            <person name="Gargeya S."/>
            <person name="Fitzgerald M."/>
            <person name="Haas B."/>
            <person name="Abouelleil A."/>
            <person name="Alvarado L."/>
            <person name="Arachchi H.M."/>
            <person name="Berlin A.M."/>
            <person name="Chapman S.B."/>
            <person name="Dewar J."/>
            <person name="Goldberg J."/>
            <person name="Griggs A."/>
            <person name="Gujja S."/>
            <person name="Hansen M."/>
            <person name="Howarth C."/>
            <person name="Imamovic A."/>
            <person name="Larimer J."/>
            <person name="McCowan C."/>
            <person name="Murphy C."/>
            <person name="Neiman D."/>
            <person name="Pearson M."/>
            <person name="Priest M."/>
            <person name="Roberts A."/>
            <person name="Saif S."/>
            <person name="Shea T."/>
            <person name="Sisk P."/>
            <person name="Sykes S."/>
            <person name="Wortman J."/>
            <person name="Nusbaum C."/>
            <person name="Birren B."/>
        </authorList>
    </citation>
    <scope>NUCLEOTIDE SEQUENCE [LARGE SCALE GENOMIC DNA]</scope>
    <source>
        <strain evidence="3 4">ATCC BAA-412</strain>
    </source>
</reference>
<dbReference type="Proteomes" id="UP000013785">
    <property type="component" value="Unassembled WGS sequence"/>
</dbReference>
<dbReference type="PATRIC" id="fig|1158610.3.peg.928"/>
<dbReference type="OrthoDB" id="2365131at2"/>
<dbReference type="STRING" id="154621.RV11_GL001130"/>
<name>R3TYB5_9ENTE</name>
<dbReference type="RefSeq" id="WP_010767621.1">
    <property type="nucleotide sequence ID" value="NZ_ASWE01000002.1"/>
</dbReference>
<feature type="compositionally biased region" description="Basic and acidic residues" evidence="1">
    <location>
        <begin position="176"/>
        <end position="186"/>
    </location>
</feature>
<sequence length="196" mass="21539">MSKRVILLTFDIESQSYQAFSEIKKLHVSREIKGDQMAVVTHTNDGNHKFTIDDFIDFTGNNNASTGGMIGMLLGVLVSPLAILLGWFAGGMIGATRDAKEIKDAQSVFESVVNQIGEGMTAVILIADEEDNRPLNQLVMNELGGQITRLDYDEVEDEIKNAQHVESETKAAAQKNWDDKHSDKQTAPDSDAPDTK</sequence>
<dbReference type="EMBL" id="AJAT01000011">
    <property type="protein sequence ID" value="EOL46143.1"/>
    <property type="molecule type" value="Genomic_DNA"/>
</dbReference>
<evidence type="ECO:0000256" key="2">
    <source>
        <dbReference type="SAM" id="Phobius"/>
    </source>
</evidence>
<evidence type="ECO:0000313" key="3">
    <source>
        <dbReference type="EMBL" id="EOL46143.1"/>
    </source>
</evidence>
<gene>
    <name evidence="3" type="ORF">UC3_00949</name>
</gene>
<dbReference type="eggNOG" id="COG4803">
    <property type="taxonomic scope" value="Bacteria"/>
</dbReference>
<comment type="caution">
    <text evidence="3">The sequence shown here is derived from an EMBL/GenBank/DDBJ whole genome shotgun (WGS) entry which is preliminary data.</text>
</comment>
<keyword evidence="2" id="KW-0472">Membrane</keyword>
<keyword evidence="2" id="KW-1133">Transmembrane helix</keyword>
<evidence type="ECO:0008006" key="5">
    <source>
        <dbReference type="Google" id="ProtNLM"/>
    </source>
</evidence>
<proteinExistence type="predicted"/>
<keyword evidence="4" id="KW-1185">Reference proteome</keyword>